<keyword evidence="1 4" id="KW-0378">Hydrolase</keyword>
<dbReference type="InterPro" id="IPR027417">
    <property type="entry name" value="P-loop_NTPase"/>
</dbReference>
<dbReference type="GO" id="GO:0016787">
    <property type="term" value="F:hydrolase activity"/>
    <property type="evidence" value="ECO:0007669"/>
    <property type="project" value="UniProtKB-KW"/>
</dbReference>
<evidence type="ECO:0000259" key="2">
    <source>
        <dbReference type="PROSITE" id="PS51192"/>
    </source>
</evidence>
<keyword evidence="4" id="KW-0547">Nucleotide-binding</keyword>
<dbReference type="InterPro" id="IPR050496">
    <property type="entry name" value="SNF2_RAD54_helicase_repair"/>
</dbReference>
<dbReference type="PANTHER" id="PTHR45629">
    <property type="entry name" value="SNF2/RAD54 FAMILY MEMBER"/>
    <property type="match status" value="1"/>
</dbReference>
<reference evidence="4 5" key="1">
    <citation type="submission" date="2024-04" db="EMBL/GenBank/DDBJ databases">
        <title>Novel species of the genus Ideonella isolated from streams.</title>
        <authorList>
            <person name="Lu H."/>
        </authorList>
    </citation>
    <scope>NUCLEOTIDE SEQUENCE [LARGE SCALE GENOMIC DNA]</scope>
    <source>
        <strain evidence="4 5">LYT19W</strain>
    </source>
</reference>
<dbReference type="InterPro" id="IPR038718">
    <property type="entry name" value="SNF2-like_sf"/>
</dbReference>
<protein>
    <submittedName>
        <fullName evidence="4">DEAD/DEAH box helicase</fullName>
        <ecNumber evidence="4">3.6.4.-</ecNumber>
    </submittedName>
</protein>
<dbReference type="SMART" id="SM00487">
    <property type="entry name" value="DEXDc"/>
    <property type="match status" value="1"/>
</dbReference>
<proteinExistence type="predicted"/>
<comment type="caution">
    <text evidence="4">The sequence shown here is derived from an EMBL/GenBank/DDBJ whole genome shotgun (WGS) entry which is preliminary data.</text>
</comment>
<accession>A0ABU9CA81</accession>
<dbReference type="PANTHER" id="PTHR45629:SF7">
    <property type="entry name" value="DNA EXCISION REPAIR PROTEIN ERCC-6-RELATED"/>
    <property type="match status" value="1"/>
</dbReference>
<feature type="domain" description="Helicase C-terminal" evidence="3">
    <location>
        <begin position="769"/>
        <end position="920"/>
    </location>
</feature>
<dbReference type="SMART" id="SM00490">
    <property type="entry name" value="HELICc"/>
    <property type="match status" value="1"/>
</dbReference>
<name>A0ABU9CA81_9BURK</name>
<feature type="domain" description="Helicase ATP-binding" evidence="2">
    <location>
        <begin position="465"/>
        <end position="645"/>
    </location>
</feature>
<evidence type="ECO:0000259" key="3">
    <source>
        <dbReference type="PROSITE" id="PS51194"/>
    </source>
</evidence>
<gene>
    <name evidence="4" type="ORF">AACH00_17365</name>
</gene>
<evidence type="ECO:0000256" key="1">
    <source>
        <dbReference type="ARBA" id="ARBA00022801"/>
    </source>
</evidence>
<dbReference type="Gene3D" id="3.40.50.300">
    <property type="entry name" value="P-loop containing nucleotide triphosphate hydrolases"/>
    <property type="match status" value="1"/>
</dbReference>
<dbReference type="PROSITE" id="PS51192">
    <property type="entry name" value="HELICASE_ATP_BIND_1"/>
    <property type="match status" value="1"/>
</dbReference>
<dbReference type="EMBL" id="JBBUTI010000013">
    <property type="protein sequence ID" value="MEK8048125.1"/>
    <property type="molecule type" value="Genomic_DNA"/>
</dbReference>
<dbReference type="Gene3D" id="3.40.50.10810">
    <property type="entry name" value="Tandem AAA-ATPase domain"/>
    <property type="match status" value="1"/>
</dbReference>
<dbReference type="SUPFAM" id="SSF52540">
    <property type="entry name" value="P-loop containing nucleoside triphosphate hydrolases"/>
    <property type="match status" value="2"/>
</dbReference>
<keyword evidence="4" id="KW-0347">Helicase</keyword>
<organism evidence="4 5">
    <name type="scientific">Ideonella margarita</name>
    <dbReference type="NCBI Taxonomy" id="2984191"/>
    <lineage>
        <taxon>Bacteria</taxon>
        <taxon>Pseudomonadati</taxon>
        <taxon>Pseudomonadota</taxon>
        <taxon>Betaproteobacteria</taxon>
        <taxon>Burkholderiales</taxon>
        <taxon>Sphaerotilaceae</taxon>
        <taxon>Ideonella</taxon>
    </lineage>
</organism>
<dbReference type="InterPro" id="IPR000330">
    <property type="entry name" value="SNF2_N"/>
</dbReference>
<evidence type="ECO:0000313" key="4">
    <source>
        <dbReference type="EMBL" id="MEK8048125.1"/>
    </source>
</evidence>
<keyword evidence="4" id="KW-0067">ATP-binding</keyword>
<dbReference type="InterPro" id="IPR014001">
    <property type="entry name" value="Helicase_ATP-bd"/>
</dbReference>
<sequence length="944" mass="104447">MTKPSLVDHGAEWAVGLGLDAWVAELSIAAATAVYEALEAGARFEDGVLYAPALALSRWPEAVAQELGLPPNVPLGLDIRLQGTLGKSDSKLLSRWLQPGRSIAARDASLRGCWLEWGGNTYRLQAPLWEVVELANAFNRVDSADMDGQFKAWASIRECLGDDAAERLSDGFLRSLRVVTASALTWQIQLDGNGQPQLAPSLLTEKLSDDGQRTEHVPALLPVDESTFVQRLDQLREGVSAFPLNQGLYVVAEEPVRKALTAVRQLRRAPVEQRKRAALHPEAVIRELLDEPEDAPSVFIETERYADRVVDVAEWVAPVLPWIKIPTQSWAPPSQFGIRLQGVDIPLEANQLEGACEAMANALGQRLPVVEIAGTQVPVSEANLQALQSLKEKVEARLGGKPEACDADDEEKLSGPKVLVIETNFEEVAFSRATEHKRPGQTVWPAMVRTPPKSHQETGVRWLQQHWISGSSGAMLCDDMGLGKTFQALAFCAWLRELMNAGEIPRQPILLIAPVGLLRNWEKEHDEHLWSPGLGDIARVYGDHVKAIKRGRHGNGTATLDTTRLSQADVVLANYEAVSDYQLSFGAIRFAAVVLDEAQKIKSPGIRVTTAVKALNVGFFVAMTGTPVENRLADLWCIADAVQPSALGDLKTFSGRYETEGANVLALREQVWQEEEQLEAQPKLLLRRLKSEKLQGLPKKIEHPIQRPMPPRQLDAYLRAVQQQGMAGEGSMLELIHSMRRASLHPILIDGGLDRGEVLDPRDSARMSVMLEVLDDVARRNEKALVFLESLDLQDAGQLPTILQRRYGLKRLPMIINGEVGTSQRQDRVDRFQSESGFDVMMLSPKAGGVGLTLTAANHVIHLSRWWNPAVEDQCSDRVYRIGQTKDVHVYYPMAVLPDTPEQSFDVQLQLLMQRKRDLARNLLAPPAFTKQDYAQMRAGMLAL</sequence>
<evidence type="ECO:0000313" key="5">
    <source>
        <dbReference type="Proteomes" id="UP001379945"/>
    </source>
</evidence>
<keyword evidence="5" id="KW-1185">Reference proteome</keyword>
<dbReference type="CDD" id="cd18793">
    <property type="entry name" value="SF2_C_SNF"/>
    <property type="match status" value="1"/>
</dbReference>
<dbReference type="InterPro" id="IPR049730">
    <property type="entry name" value="SNF2/RAD54-like_C"/>
</dbReference>
<dbReference type="Pfam" id="PF00176">
    <property type="entry name" value="SNF2-rel_dom"/>
    <property type="match status" value="1"/>
</dbReference>
<dbReference type="Pfam" id="PF00271">
    <property type="entry name" value="Helicase_C"/>
    <property type="match status" value="1"/>
</dbReference>
<dbReference type="RefSeq" id="WP_341400438.1">
    <property type="nucleotide sequence ID" value="NZ_JBBUTI010000013.1"/>
</dbReference>
<dbReference type="CDD" id="cd17919">
    <property type="entry name" value="DEXHc_Snf"/>
    <property type="match status" value="1"/>
</dbReference>
<dbReference type="GO" id="GO:0004386">
    <property type="term" value="F:helicase activity"/>
    <property type="evidence" value="ECO:0007669"/>
    <property type="project" value="UniProtKB-KW"/>
</dbReference>
<dbReference type="PROSITE" id="PS51194">
    <property type="entry name" value="HELICASE_CTER"/>
    <property type="match status" value="1"/>
</dbReference>
<dbReference type="Proteomes" id="UP001379945">
    <property type="component" value="Unassembled WGS sequence"/>
</dbReference>
<dbReference type="InterPro" id="IPR001650">
    <property type="entry name" value="Helicase_C-like"/>
</dbReference>
<dbReference type="EC" id="3.6.4.-" evidence="4"/>